<evidence type="ECO:0000256" key="3">
    <source>
        <dbReference type="SAM" id="MobiDB-lite"/>
    </source>
</evidence>
<evidence type="ECO:0000313" key="5">
    <source>
        <dbReference type="Proteomes" id="UP001642483"/>
    </source>
</evidence>
<keyword evidence="2" id="KW-0175">Coiled coil</keyword>
<feature type="region of interest" description="Disordered" evidence="3">
    <location>
        <begin position="309"/>
        <end position="343"/>
    </location>
</feature>
<dbReference type="Pfam" id="PF09728">
    <property type="entry name" value="Taxilin"/>
    <property type="match status" value="1"/>
</dbReference>
<comment type="caution">
    <text evidence="4">The sequence shown here is derived from an EMBL/GenBank/DDBJ whole genome shotgun (WGS) entry which is preliminary data.</text>
</comment>
<feature type="region of interest" description="Disordered" evidence="3">
    <location>
        <begin position="43"/>
        <end position="67"/>
    </location>
</feature>
<protein>
    <recommendedName>
        <fullName evidence="6">Alpha-taxilin</fullName>
    </recommendedName>
</protein>
<evidence type="ECO:0000256" key="2">
    <source>
        <dbReference type="SAM" id="Coils"/>
    </source>
</evidence>
<evidence type="ECO:0000313" key="4">
    <source>
        <dbReference type="EMBL" id="CAK8671919.1"/>
    </source>
</evidence>
<organism evidence="4 5">
    <name type="scientific">Clavelina lepadiformis</name>
    <name type="common">Light-bulb sea squirt</name>
    <name type="synonym">Ascidia lepadiformis</name>
    <dbReference type="NCBI Taxonomy" id="159417"/>
    <lineage>
        <taxon>Eukaryota</taxon>
        <taxon>Metazoa</taxon>
        <taxon>Chordata</taxon>
        <taxon>Tunicata</taxon>
        <taxon>Ascidiacea</taxon>
        <taxon>Aplousobranchia</taxon>
        <taxon>Clavelinidae</taxon>
        <taxon>Clavelina</taxon>
    </lineage>
</organism>
<dbReference type="InterPro" id="IPR026183">
    <property type="entry name" value="Taxilin_fam"/>
</dbReference>
<feature type="compositionally biased region" description="Polar residues" evidence="3">
    <location>
        <begin position="410"/>
        <end position="440"/>
    </location>
</feature>
<dbReference type="PANTHER" id="PTHR16127:SF13">
    <property type="entry name" value="GH01188P"/>
    <property type="match status" value="1"/>
</dbReference>
<evidence type="ECO:0008006" key="6">
    <source>
        <dbReference type="Google" id="ProtNLM"/>
    </source>
</evidence>
<name>A0ABP0EWT3_CLALP</name>
<feature type="region of interest" description="Disordered" evidence="3">
    <location>
        <begin position="361"/>
        <end position="457"/>
    </location>
</feature>
<proteinExistence type="inferred from homology"/>
<keyword evidence="5" id="KW-1185">Reference proteome</keyword>
<feature type="compositionally biased region" description="Polar residues" evidence="3">
    <location>
        <begin position="55"/>
        <end position="65"/>
    </location>
</feature>
<dbReference type="EMBL" id="CAWYQH010000001">
    <property type="protein sequence ID" value="CAK8671919.1"/>
    <property type="molecule type" value="Genomic_DNA"/>
</dbReference>
<gene>
    <name evidence="4" type="ORF">CVLEPA_LOCUS947</name>
</gene>
<dbReference type="PANTHER" id="PTHR16127">
    <property type="entry name" value="TAXILIN"/>
    <property type="match status" value="1"/>
</dbReference>
<dbReference type="Proteomes" id="UP001642483">
    <property type="component" value="Unassembled WGS sequence"/>
</dbReference>
<sequence length="457" mass="52428">MMMQALNSLQSPEEKIAALCKKYADLLDQQKILQKQLRLSQRKQSQTQQERDQFQTESNKANSARTKLESLCRELQKRNKAIKEEQRQKSLEEVTLRQEMAAEFQTTLNRLQNQMKTAVDGSKMLQSENERIGGKLNEIVEQYKSRETAMENLVKQHDLEKQLVSAQLKKALLEHQEDKERDAEEKHNLMEQLLERTALYESKLKQEKELRAQLAYYSEKFEDFQGTLEKSNEIFTSFRSEMDKMSKKLKQAEKFRTTMQKKYDDSTKALADTVEYTQQLEVKQVRLEKLSRALQLERNDLAQKLRKYEEDSKKIKGGSSKNQTKKEIQNTSDQAQDEKAGKTLQENVNTINCLATESQEICDESQKENMSPKLDDDVGSEIAEKSHSPEENIQETKPPEKRTQEAHMSCSESGGDSTLDSGCSSQDLSASEEAVSSPSTVAAHENESVQGKHPPQS</sequence>
<accession>A0ABP0EWT3</accession>
<reference evidence="4 5" key="1">
    <citation type="submission" date="2024-02" db="EMBL/GenBank/DDBJ databases">
        <authorList>
            <person name="Daric V."/>
            <person name="Darras S."/>
        </authorList>
    </citation>
    <scope>NUCLEOTIDE SEQUENCE [LARGE SCALE GENOMIC DNA]</scope>
</reference>
<comment type="similarity">
    <text evidence="1">Belongs to the taxilin family.</text>
</comment>
<feature type="coiled-coil region" evidence="2">
    <location>
        <begin position="156"/>
        <end position="210"/>
    </location>
</feature>
<evidence type="ECO:0000256" key="1">
    <source>
        <dbReference type="ARBA" id="ARBA00009550"/>
    </source>
</evidence>